<evidence type="ECO:0000313" key="2">
    <source>
        <dbReference type="Proteomes" id="UP000216624"/>
    </source>
</evidence>
<dbReference type="Proteomes" id="UP000216624">
    <property type="component" value="Unassembled WGS sequence"/>
</dbReference>
<dbReference type="OrthoDB" id="10557863at2759"/>
<dbReference type="OMA" id="PERMNNI"/>
<comment type="caution">
    <text evidence="1">The sequence shown here is derived from an EMBL/GenBank/DDBJ whole genome shotgun (WGS) entry which is preliminary data.</text>
</comment>
<dbReference type="KEGG" id="crq:GCK72_023745"/>
<organism evidence="1 2">
    <name type="scientific">Caenorhabditis remanei</name>
    <name type="common">Caenorhabditis vulgaris</name>
    <dbReference type="NCBI Taxonomy" id="31234"/>
    <lineage>
        <taxon>Eukaryota</taxon>
        <taxon>Metazoa</taxon>
        <taxon>Ecdysozoa</taxon>
        <taxon>Nematoda</taxon>
        <taxon>Chromadorea</taxon>
        <taxon>Rhabditida</taxon>
        <taxon>Rhabditina</taxon>
        <taxon>Rhabditomorpha</taxon>
        <taxon>Rhabditoidea</taxon>
        <taxon>Rhabditidae</taxon>
        <taxon>Peloderinae</taxon>
        <taxon>Caenorhabditis</taxon>
    </lineage>
</organism>
<name>A0A261B731_CAERE</name>
<dbReference type="CTD" id="9803707"/>
<evidence type="ECO:0000313" key="1">
    <source>
        <dbReference type="EMBL" id="OZG06132.1"/>
    </source>
</evidence>
<gene>
    <name evidence="1" type="ORF">FL82_00489</name>
</gene>
<feature type="non-terminal residue" evidence="1">
    <location>
        <position position="1"/>
    </location>
</feature>
<keyword evidence="2" id="KW-1185">Reference proteome</keyword>
<protein>
    <submittedName>
        <fullName evidence="1">Uncharacterized protein</fullName>
    </submittedName>
</protein>
<proteinExistence type="predicted"/>
<dbReference type="EMBL" id="NMWX01000001">
    <property type="protein sequence ID" value="OZG06132.1"/>
    <property type="molecule type" value="Genomic_DNA"/>
</dbReference>
<accession>A0A261B731</accession>
<reference evidence="1" key="1">
    <citation type="submission" date="2017-08" db="EMBL/GenBank/DDBJ databases">
        <authorList>
            <person name="de Groot N.N."/>
        </authorList>
    </citation>
    <scope>NUCLEOTIDE SEQUENCE [LARGE SCALE GENOMIC DNA]</scope>
    <source>
        <strain evidence="1">PX439</strain>
    </source>
</reference>
<sequence length="99" mass="10939">MFCKLYNFFNKRFSNIPYTPLAECSELKSSKMSQPELESSSAPPSPFGKFMMLKKKGEGNLATFGILSIGISLAGVVILMGPERMNNIPDEEANAKRQS</sequence>
<dbReference type="HOGENOM" id="CLU_2322592_0_0_1"/>